<dbReference type="Gene3D" id="2.60.40.10">
    <property type="entry name" value="Immunoglobulins"/>
    <property type="match status" value="4"/>
</dbReference>
<accession>A0A398CMN7</accession>
<keyword evidence="1" id="KW-1133">Transmembrane helix</keyword>
<dbReference type="InterPro" id="IPR001119">
    <property type="entry name" value="SLH_dom"/>
</dbReference>
<reference evidence="3 4" key="1">
    <citation type="submission" date="2018-09" db="EMBL/GenBank/DDBJ databases">
        <title>Cohnella cavernae sp. nov., isolated from a karst cave.</title>
        <authorList>
            <person name="Zhu H."/>
        </authorList>
    </citation>
    <scope>NUCLEOTIDE SEQUENCE [LARGE SCALE GENOMIC DNA]</scope>
    <source>
        <strain evidence="3 4">K2E09-144</strain>
    </source>
</reference>
<dbReference type="PANTHER" id="PTHR43308">
    <property type="entry name" value="OUTER MEMBRANE PROTEIN ALPHA-RELATED"/>
    <property type="match status" value="1"/>
</dbReference>
<gene>
    <name evidence="3" type="ORF">D3H35_29535</name>
</gene>
<dbReference type="InterPro" id="IPR013783">
    <property type="entry name" value="Ig-like_fold"/>
</dbReference>
<feature type="domain" description="SLH" evidence="2">
    <location>
        <begin position="932"/>
        <end position="989"/>
    </location>
</feature>
<keyword evidence="4" id="KW-1185">Reference proteome</keyword>
<dbReference type="AlphaFoldDB" id="A0A398CMN7"/>
<sequence>MRNLEEWTVRKSSLLTRKGLYTKCFLILVITYGSVFFSGEAYAANPVSVSLTGNAVTIAYGQSVTLSSTVTDTLGGSNSPVGTVTFVDNGTTIQTAQPLIEQTPEIIVEASPPGIIPSGYKQACMIDGRDNNPVGSPTCPVLKWGEYTFWGYSDTNNMGIFNIVQYNKEGVIINQDIFQSETRYLYKIELDNTNHTVSFVGQSEKRITVSINSLKAANSIASITTPPLSVGVHEFKAEFNSSDGNHDNEVSSTFKVNVSQITPSVSLTSSVPSSAYGERVSFEAEAPSVSGLVPSGDVIFYDGNVELGAVTLGNSGVTSAVYETSSLTPGVHMITVRYSGDNNFESRTSLPLTYTVNRIAANLSLTSSSSQLSYGSGVMFMVHVPAINLVPVTGTVTFKDGATLLCNVPIGTDGTAQCSAPLLLAGSHTITASYSGDSHYTDSTKSMLQTVNKIGSQINLNGLPSTVAVGDSVSVDVQVDTLGNVMPSGTVDIIIDDQTVSSPELEANASIHLNIPQLSVGSHKIEAAYRGTDNIESSVSTAQVINVLNNNADLSGIALSSGKLSPVFSTSITSYSANVANHVSSIVVTPNVYDSNATMTVNGAQVSNGQANKTINLSVGSNTITIVVKAQDGTLNTYSILVTREQESSSSGSDSSSTASNDTVISTDGTLKLPVNKTGLVSLGDSVQISIPANATDKELILTIEKLTDSLKLITKNDVLASPIFEILKNFSENFSNEISMTFAFDPNSLTDDQEPFVFYYDESKQVWVKVGGEVNGNTITVRVNHFTKFAVFGVGQASDPTSNTKQPTSFSDISGHWAEDNIKQAVSAGIVSGYQDGTFKPNRAVTRAEFAVMLMNALKPQGDEATLTFADKSKIGTWAQKSVMQAVYAGIITGYEDNMFRPDAEITRPEMATIIAKAMAQTVEEKIATGFVDDNYIPDWAKGAVAFMKNLGIIQGKGTNQFAPNDKTTRAEAVTVLLRMVEQRAART</sequence>
<dbReference type="InterPro" id="IPR051465">
    <property type="entry name" value="Cell_Envelope_Struct_Comp"/>
</dbReference>
<dbReference type="PANTHER" id="PTHR43308:SF5">
    <property type="entry name" value="S-LAYER PROTEIN _ PEPTIDOGLYCAN ENDO-BETA-N-ACETYLGLUCOSAMINIDASE"/>
    <property type="match status" value="1"/>
</dbReference>
<organism evidence="3 4">
    <name type="scientific">Cohnella faecalis</name>
    <dbReference type="NCBI Taxonomy" id="2315694"/>
    <lineage>
        <taxon>Bacteria</taxon>
        <taxon>Bacillati</taxon>
        <taxon>Bacillota</taxon>
        <taxon>Bacilli</taxon>
        <taxon>Bacillales</taxon>
        <taxon>Paenibacillaceae</taxon>
        <taxon>Cohnella</taxon>
    </lineage>
</organism>
<evidence type="ECO:0000259" key="2">
    <source>
        <dbReference type="PROSITE" id="PS51272"/>
    </source>
</evidence>
<dbReference type="Pfam" id="PF16640">
    <property type="entry name" value="Big_3_5"/>
    <property type="match status" value="3"/>
</dbReference>
<name>A0A398CMN7_9BACL</name>
<dbReference type="InterPro" id="IPR032109">
    <property type="entry name" value="Big_3_5"/>
</dbReference>
<evidence type="ECO:0000313" key="4">
    <source>
        <dbReference type="Proteomes" id="UP000266340"/>
    </source>
</evidence>
<dbReference type="PROSITE" id="PS51272">
    <property type="entry name" value="SLH"/>
    <property type="match status" value="3"/>
</dbReference>
<dbReference type="Pfam" id="PF00395">
    <property type="entry name" value="SLH"/>
    <property type="match status" value="3"/>
</dbReference>
<feature type="transmembrane region" description="Helical" evidence="1">
    <location>
        <begin position="20"/>
        <end position="39"/>
    </location>
</feature>
<feature type="domain" description="SLH" evidence="2">
    <location>
        <begin position="806"/>
        <end position="869"/>
    </location>
</feature>
<comment type="caution">
    <text evidence="3">The sequence shown here is derived from an EMBL/GenBank/DDBJ whole genome shotgun (WGS) entry which is preliminary data.</text>
</comment>
<keyword evidence="1" id="KW-0472">Membrane</keyword>
<dbReference type="InterPro" id="IPR025883">
    <property type="entry name" value="Cadherin-like_domain"/>
</dbReference>
<evidence type="ECO:0000313" key="3">
    <source>
        <dbReference type="EMBL" id="RIE00184.1"/>
    </source>
</evidence>
<protein>
    <recommendedName>
        <fullName evidence="2">SLH domain-containing protein</fullName>
    </recommendedName>
</protein>
<keyword evidence="1" id="KW-0812">Transmembrane</keyword>
<dbReference type="Proteomes" id="UP000266340">
    <property type="component" value="Unassembled WGS sequence"/>
</dbReference>
<dbReference type="EMBL" id="QXJM01000063">
    <property type="protein sequence ID" value="RIE00184.1"/>
    <property type="molecule type" value="Genomic_DNA"/>
</dbReference>
<feature type="domain" description="SLH" evidence="2">
    <location>
        <begin position="870"/>
        <end position="930"/>
    </location>
</feature>
<proteinExistence type="predicted"/>
<dbReference type="Gene3D" id="2.60.220.30">
    <property type="match status" value="1"/>
</dbReference>
<evidence type="ECO:0000256" key="1">
    <source>
        <dbReference type="SAM" id="Phobius"/>
    </source>
</evidence>
<dbReference type="Pfam" id="PF12733">
    <property type="entry name" value="Cadherin-like"/>
    <property type="match status" value="1"/>
</dbReference>